<dbReference type="GO" id="GO:0006355">
    <property type="term" value="P:regulation of DNA-templated transcription"/>
    <property type="evidence" value="ECO:0007669"/>
    <property type="project" value="InterPro"/>
</dbReference>
<dbReference type="Gene3D" id="3.30.565.10">
    <property type="entry name" value="Histidine kinase-like ATPase, C-terminal domain"/>
    <property type="match status" value="1"/>
</dbReference>
<gene>
    <name evidence="12" type="primary">phoR_4</name>
    <name evidence="12" type="ORF">LuPra_03090</name>
</gene>
<dbReference type="InterPro" id="IPR035965">
    <property type="entry name" value="PAS-like_dom_sf"/>
</dbReference>
<evidence type="ECO:0000313" key="12">
    <source>
        <dbReference type="EMBL" id="AMY09863.1"/>
    </source>
</evidence>
<dbReference type="FunFam" id="1.10.287.130:FF:000001">
    <property type="entry name" value="Two-component sensor histidine kinase"/>
    <property type="match status" value="1"/>
</dbReference>
<feature type="transmembrane region" description="Helical" evidence="9">
    <location>
        <begin position="98"/>
        <end position="121"/>
    </location>
</feature>
<dbReference type="GO" id="GO:0000155">
    <property type="term" value="F:phosphorelay sensor kinase activity"/>
    <property type="evidence" value="ECO:0007669"/>
    <property type="project" value="InterPro"/>
</dbReference>
<dbReference type="SMART" id="SM00091">
    <property type="entry name" value="PAS"/>
    <property type="match status" value="1"/>
</dbReference>
<evidence type="ECO:0000259" key="11">
    <source>
        <dbReference type="PROSITE" id="PS50885"/>
    </source>
</evidence>
<dbReference type="InterPro" id="IPR036097">
    <property type="entry name" value="HisK_dim/P_sf"/>
</dbReference>
<dbReference type="Gene3D" id="3.30.450.20">
    <property type="entry name" value="PAS domain"/>
    <property type="match status" value="1"/>
</dbReference>
<keyword evidence="9" id="KW-0812">Transmembrane</keyword>
<dbReference type="Pfam" id="PF00989">
    <property type="entry name" value="PAS"/>
    <property type="match status" value="1"/>
</dbReference>
<dbReference type="Gene3D" id="1.10.287.130">
    <property type="match status" value="1"/>
</dbReference>
<comment type="catalytic activity">
    <reaction evidence="1">
        <text>ATP + protein L-histidine = ADP + protein N-phospho-L-histidine.</text>
        <dbReference type="EC" id="2.7.13.3"/>
    </reaction>
</comment>
<accession>A0A143PNV4</accession>
<dbReference type="GO" id="GO:0004721">
    <property type="term" value="F:phosphoprotein phosphatase activity"/>
    <property type="evidence" value="ECO:0007669"/>
    <property type="project" value="TreeGrafter"/>
</dbReference>
<dbReference type="GO" id="GO:0016036">
    <property type="term" value="P:cellular response to phosphate starvation"/>
    <property type="evidence" value="ECO:0007669"/>
    <property type="project" value="TreeGrafter"/>
</dbReference>
<dbReference type="PANTHER" id="PTHR45453">
    <property type="entry name" value="PHOSPHATE REGULON SENSOR PROTEIN PHOR"/>
    <property type="match status" value="1"/>
</dbReference>
<keyword evidence="4" id="KW-0597">Phosphoprotein</keyword>
<keyword evidence="13" id="KW-1185">Reference proteome</keyword>
<sequence>MAGLGEPVLPVNPPAFDVTASPAMLCGLALPLPNPVARPLHSPDAAPGPVVAAPVPRAPVRVPTFVLLTALQTALFTPLFMLGVAWVTQQPLETSPGFLLRVGLVGIVTAALSAMITGWMASTVVDDRIGEAVSAIRALGSGERRTALPEPRGDALGRVARAVNAAGASLDVRLGDLTRDRARLEAVLSGMVEGVIVVNEQGQVQLANEAARQLLRLDASPIGRHYVELIRHPDIAMQITQALQGQRPGGLELAIGRDPGQTFIARCSSAITPGSRGAVLVLHDITDLRRADRIRRDFVANVSHELRTPLTAIRGYVEALLDGPEHEPETTRFLEIIARHSARMERLVKDLLRLARLDAGQEPLELADVSVDSLFTSVAGDLQPLTEARAQSVSITVTPPTLTMRCDPAKLHDALRNLVENACAYTPEGSRIELAATADATHIRLTVADTGNGIPDVELARIFERFYRVDKARSRDSGGTGLGLSIVRHLVELHGGVVSASNRPEGGAVFIVTLPRG</sequence>
<dbReference type="STRING" id="1855912.LuPra_03090"/>
<dbReference type="InterPro" id="IPR005467">
    <property type="entry name" value="His_kinase_dom"/>
</dbReference>
<dbReference type="Pfam" id="PF00512">
    <property type="entry name" value="HisKA"/>
    <property type="match status" value="1"/>
</dbReference>
<keyword evidence="6" id="KW-0418">Kinase</keyword>
<dbReference type="AlphaFoldDB" id="A0A143PNV4"/>
<dbReference type="InterPro" id="IPR004358">
    <property type="entry name" value="Sig_transdc_His_kin-like_C"/>
</dbReference>
<name>A0A143PNV4_LUTPR</name>
<dbReference type="CDD" id="cd00075">
    <property type="entry name" value="HATPase"/>
    <property type="match status" value="1"/>
</dbReference>
<evidence type="ECO:0000256" key="9">
    <source>
        <dbReference type="SAM" id="Phobius"/>
    </source>
</evidence>
<dbReference type="PROSITE" id="PS50885">
    <property type="entry name" value="HAMP"/>
    <property type="match status" value="1"/>
</dbReference>
<dbReference type="InterPro" id="IPR013767">
    <property type="entry name" value="PAS_fold"/>
</dbReference>
<evidence type="ECO:0000256" key="1">
    <source>
        <dbReference type="ARBA" id="ARBA00000085"/>
    </source>
</evidence>
<evidence type="ECO:0000256" key="8">
    <source>
        <dbReference type="ARBA" id="ARBA00023136"/>
    </source>
</evidence>
<keyword evidence="9" id="KW-1133">Transmembrane helix</keyword>
<organism evidence="12 13">
    <name type="scientific">Luteitalea pratensis</name>
    <dbReference type="NCBI Taxonomy" id="1855912"/>
    <lineage>
        <taxon>Bacteria</taxon>
        <taxon>Pseudomonadati</taxon>
        <taxon>Acidobacteriota</taxon>
        <taxon>Vicinamibacteria</taxon>
        <taxon>Vicinamibacterales</taxon>
        <taxon>Vicinamibacteraceae</taxon>
        <taxon>Luteitalea</taxon>
    </lineage>
</organism>
<evidence type="ECO:0000256" key="4">
    <source>
        <dbReference type="ARBA" id="ARBA00022553"/>
    </source>
</evidence>
<dbReference type="PROSITE" id="PS50109">
    <property type="entry name" value="HIS_KIN"/>
    <property type="match status" value="1"/>
</dbReference>
<dbReference type="SUPFAM" id="SSF55785">
    <property type="entry name" value="PYP-like sensor domain (PAS domain)"/>
    <property type="match status" value="1"/>
</dbReference>
<dbReference type="EC" id="2.7.13.3" evidence="3"/>
<keyword evidence="8 9" id="KW-0472">Membrane</keyword>
<dbReference type="EMBL" id="CP015136">
    <property type="protein sequence ID" value="AMY09863.1"/>
    <property type="molecule type" value="Genomic_DNA"/>
</dbReference>
<dbReference type="PATRIC" id="fig|1813736.3.peg.3290"/>
<dbReference type="Pfam" id="PF02518">
    <property type="entry name" value="HATPase_c"/>
    <property type="match status" value="1"/>
</dbReference>
<dbReference type="CDD" id="cd00130">
    <property type="entry name" value="PAS"/>
    <property type="match status" value="1"/>
</dbReference>
<proteinExistence type="predicted"/>
<evidence type="ECO:0000256" key="6">
    <source>
        <dbReference type="ARBA" id="ARBA00022777"/>
    </source>
</evidence>
<dbReference type="InterPro" id="IPR003661">
    <property type="entry name" value="HisK_dim/P_dom"/>
</dbReference>
<dbReference type="InterPro" id="IPR036890">
    <property type="entry name" value="HATPase_C_sf"/>
</dbReference>
<dbReference type="FunFam" id="3.30.565.10:FF:000006">
    <property type="entry name" value="Sensor histidine kinase WalK"/>
    <property type="match status" value="1"/>
</dbReference>
<dbReference type="InterPro" id="IPR050351">
    <property type="entry name" value="BphY/WalK/GraS-like"/>
</dbReference>
<evidence type="ECO:0000256" key="7">
    <source>
        <dbReference type="ARBA" id="ARBA00023012"/>
    </source>
</evidence>
<evidence type="ECO:0000256" key="5">
    <source>
        <dbReference type="ARBA" id="ARBA00022679"/>
    </source>
</evidence>
<evidence type="ECO:0000256" key="3">
    <source>
        <dbReference type="ARBA" id="ARBA00012438"/>
    </source>
</evidence>
<dbReference type="CDD" id="cd00082">
    <property type="entry name" value="HisKA"/>
    <property type="match status" value="1"/>
</dbReference>
<dbReference type="SMART" id="SM00388">
    <property type="entry name" value="HisKA"/>
    <property type="match status" value="1"/>
</dbReference>
<keyword evidence="7" id="KW-0902">Two-component regulatory system</keyword>
<dbReference type="OrthoDB" id="9796330at2"/>
<dbReference type="PRINTS" id="PR00344">
    <property type="entry name" value="BCTRLSENSOR"/>
</dbReference>
<reference evidence="12 13" key="1">
    <citation type="journal article" date="2016" name="Genome Announc.">
        <title>First Complete Genome Sequence of a Subdivision 6 Acidobacterium Strain.</title>
        <authorList>
            <person name="Huang S."/>
            <person name="Vieira S."/>
            <person name="Bunk B."/>
            <person name="Riedel T."/>
            <person name="Sproer C."/>
            <person name="Overmann J."/>
        </authorList>
    </citation>
    <scope>NUCLEOTIDE SEQUENCE [LARGE SCALE GENOMIC DNA]</scope>
    <source>
        <strain evidence="13">DSM 100886 HEG_-6_39</strain>
    </source>
</reference>
<feature type="domain" description="HAMP" evidence="11">
    <location>
        <begin position="123"/>
        <end position="175"/>
    </location>
</feature>
<dbReference type="GO" id="GO:0005886">
    <property type="term" value="C:plasma membrane"/>
    <property type="evidence" value="ECO:0007669"/>
    <property type="project" value="TreeGrafter"/>
</dbReference>
<feature type="domain" description="Histidine kinase" evidence="10">
    <location>
        <begin position="301"/>
        <end position="517"/>
    </location>
</feature>
<dbReference type="SUPFAM" id="SSF55874">
    <property type="entry name" value="ATPase domain of HSP90 chaperone/DNA topoisomerase II/histidine kinase"/>
    <property type="match status" value="1"/>
</dbReference>
<feature type="transmembrane region" description="Helical" evidence="9">
    <location>
        <begin position="65"/>
        <end position="86"/>
    </location>
</feature>
<comment type="subcellular location">
    <subcellularLocation>
        <location evidence="2">Membrane</location>
    </subcellularLocation>
</comment>
<evidence type="ECO:0000259" key="10">
    <source>
        <dbReference type="PROSITE" id="PS50109"/>
    </source>
</evidence>
<dbReference type="PANTHER" id="PTHR45453:SF1">
    <property type="entry name" value="PHOSPHATE REGULON SENSOR PROTEIN PHOR"/>
    <property type="match status" value="1"/>
</dbReference>
<reference evidence="13" key="2">
    <citation type="submission" date="2016-04" db="EMBL/GenBank/DDBJ databases">
        <title>First Complete Genome Sequence of a Subdivision 6 Acidobacterium.</title>
        <authorList>
            <person name="Huang S."/>
            <person name="Vieira S."/>
            <person name="Bunk B."/>
            <person name="Riedel T."/>
            <person name="Sproeer C."/>
            <person name="Overmann J."/>
        </authorList>
    </citation>
    <scope>NUCLEOTIDE SEQUENCE [LARGE SCALE GENOMIC DNA]</scope>
    <source>
        <strain evidence="13">DSM 100886 HEG_-6_39</strain>
    </source>
</reference>
<protein>
    <recommendedName>
        <fullName evidence="3">histidine kinase</fullName>
        <ecNumber evidence="3">2.7.13.3</ecNumber>
    </recommendedName>
</protein>
<evidence type="ECO:0000313" key="13">
    <source>
        <dbReference type="Proteomes" id="UP000076079"/>
    </source>
</evidence>
<dbReference type="InterPro" id="IPR000014">
    <property type="entry name" value="PAS"/>
</dbReference>
<dbReference type="InterPro" id="IPR003660">
    <property type="entry name" value="HAMP_dom"/>
</dbReference>
<dbReference type="InterPro" id="IPR003594">
    <property type="entry name" value="HATPase_dom"/>
</dbReference>
<dbReference type="KEGG" id="abac:LuPra_03090"/>
<dbReference type="SMART" id="SM00387">
    <property type="entry name" value="HATPase_c"/>
    <property type="match status" value="1"/>
</dbReference>
<keyword evidence="5 12" id="KW-0808">Transferase</keyword>
<dbReference type="SUPFAM" id="SSF47384">
    <property type="entry name" value="Homodimeric domain of signal transducing histidine kinase"/>
    <property type="match status" value="1"/>
</dbReference>
<dbReference type="Proteomes" id="UP000076079">
    <property type="component" value="Chromosome"/>
</dbReference>
<evidence type="ECO:0000256" key="2">
    <source>
        <dbReference type="ARBA" id="ARBA00004370"/>
    </source>
</evidence>